<evidence type="ECO:0000256" key="7">
    <source>
        <dbReference type="RuleBase" id="RU363032"/>
    </source>
</evidence>
<sequence length="315" mass="36454">MKVTDNQLERKTHAATRSVSRFSRVRFMEGFKDFSFALPALICLMVFIYYPLLNSLYLSFTNWNMTRPVKKFVGFDNYSYLLQNEMFYKVLRITFTYTVLDVALTLAIGLMLALLFNHASRAFNFMRSILFMPHYISMVIVSMVFMWIFNGRYGVLNEFLGLFGTEPVQWLNRPGSALWALIIVSVWKGVGFVMIIFIAGLRSIPVDYYEASNLDGASRWNQFWHITLPLLSPTTLFLLITNFISSMQVFQSVDILTNGGPLNATKAMVYWIYEMAFQEFRTGRASALVIMFFIIIILLTLLQMVLSKKKVHYEG</sequence>
<keyword evidence="6 7" id="KW-0472">Membrane</keyword>
<feature type="transmembrane region" description="Helical" evidence="7">
    <location>
        <begin position="222"/>
        <end position="244"/>
    </location>
</feature>
<dbReference type="InterPro" id="IPR035906">
    <property type="entry name" value="MetI-like_sf"/>
</dbReference>
<dbReference type="RefSeq" id="WP_373288858.1">
    <property type="nucleotide sequence ID" value="NZ_BMHP01000003.1"/>
</dbReference>
<keyword evidence="2 7" id="KW-0813">Transport</keyword>
<dbReference type="GO" id="GO:0005886">
    <property type="term" value="C:plasma membrane"/>
    <property type="evidence" value="ECO:0007669"/>
    <property type="project" value="UniProtKB-SubCell"/>
</dbReference>
<dbReference type="InterPro" id="IPR051393">
    <property type="entry name" value="ABC_transporter_permease"/>
</dbReference>
<accession>A0A916Z973</accession>
<gene>
    <name evidence="9" type="ORF">GCM10010911_45050</name>
</gene>
<evidence type="ECO:0000259" key="8">
    <source>
        <dbReference type="PROSITE" id="PS50928"/>
    </source>
</evidence>
<dbReference type="AlphaFoldDB" id="A0A916Z973"/>
<dbReference type="Pfam" id="PF00528">
    <property type="entry name" value="BPD_transp_1"/>
    <property type="match status" value="1"/>
</dbReference>
<keyword evidence="3" id="KW-1003">Cell membrane</keyword>
<feature type="transmembrane region" description="Helical" evidence="7">
    <location>
        <begin position="128"/>
        <end position="149"/>
    </location>
</feature>
<dbReference type="Gene3D" id="1.10.3720.10">
    <property type="entry name" value="MetI-like"/>
    <property type="match status" value="1"/>
</dbReference>
<evidence type="ECO:0000313" key="9">
    <source>
        <dbReference type="EMBL" id="GGD81924.1"/>
    </source>
</evidence>
<dbReference type="CDD" id="cd06261">
    <property type="entry name" value="TM_PBP2"/>
    <property type="match status" value="1"/>
</dbReference>
<feature type="transmembrane region" description="Helical" evidence="7">
    <location>
        <begin position="285"/>
        <end position="306"/>
    </location>
</feature>
<name>A0A916Z973_9BACL</name>
<dbReference type="SUPFAM" id="SSF161098">
    <property type="entry name" value="MetI-like"/>
    <property type="match status" value="1"/>
</dbReference>
<dbReference type="Proteomes" id="UP000612456">
    <property type="component" value="Unassembled WGS sequence"/>
</dbReference>
<reference evidence="9" key="1">
    <citation type="journal article" date="2014" name="Int. J. Syst. Evol. Microbiol.">
        <title>Complete genome sequence of Corynebacterium casei LMG S-19264T (=DSM 44701T), isolated from a smear-ripened cheese.</title>
        <authorList>
            <consortium name="US DOE Joint Genome Institute (JGI-PGF)"/>
            <person name="Walter F."/>
            <person name="Albersmeier A."/>
            <person name="Kalinowski J."/>
            <person name="Ruckert C."/>
        </authorList>
    </citation>
    <scope>NUCLEOTIDE SEQUENCE</scope>
    <source>
        <strain evidence="9">CGMCC 1.15178</strain>
    </source>
</reference>
<dbReference type="PROSITE" id="PS50928">
    <property type="entry name" value="ABC_TM1"/>
    <property type="match status" value="1"/>
</dbReference>
<evidence type="ECO:0000256" key="5">
    <source>
        <dbReference type="ARBA" id="ARBA00022989"/>
    </source>
</evidence>
<comment type="caution">
    <text evidence="9">The sequence shown here is derived from an EMBL/GenBank/DDBJ whole genome shotgun (WGS) entry which is preliminary data.</text>
</comment>
<keyword evidence="4 7" id="KW-0812">Transmembrane</keyword>
<comment type="subcellular location">
    <subcellularLocation>
        <location evidence="1 7">Cell membrane</location>
        <topology evidence="1 7">Multi-pass membrane protein</topology>
    </subcellularLocation>
</comment>
<evidence type="ECO:0000256" key="3">
    <source>
        <dbReference type="ARBA" id="ARBA00022475"/>
    </source>
</evidence>
<reference evidence="9" key="2">
    <citation type="submission" date="2020-09" db="EMBL/GenBank/DDBJ databases">
        <authorList>
            <person name="Sun Q."/>
            <person name="Zhou Y."/>
        </authorList>
    </citation>
    <scope>NUCLEOTIDE SEQUENCE</scope>
    <source>
        <strain evidence="9">CGMCC 1.15178</strain>
    </source>
</reference>
<dbReference type="PANTHER" id="PTHR30193">
    <property type="entry name" value="ABC TRANSPORTER PERMEASE PROTEIN"/>
    <property type="match status" value="1"/>
</dbReference>
<dbReference type="InterPro" id="IPR000515">
    <property type="entry name" value="MetI-like"/>
</dbReference>
<evidence type="ECO:0000256" key="6">
    <source>
        <dbReference type="ARBA" id="ARBA00023136"/>
    </source>
</evidence>
<dbReference type="SUPFAM" id="SSF160964">
    <property type="entry name" value="MalF N-terminal region-like"/>
    <property type="match status" value="1"/>
</dbReference>
<feature type="domain" description="ABC transmembrane type-1" evidence="8">
    <location>
        <begin position="91"/>
        <end position="303"/>
    </location>
</feature>
<evidence type="ECO:0000256" key="1">
    <source>
        <dbReference type="ARBA" id="ARBA00004651"/>
    </source>
</evidence>
<feature type="transmembrane region" description="Helical" evidence="7">
    <location>
        <begin position="177"/>
        <end position="201"/>
    </location>
</feature>
<dbReference type="PANTHER" id="PTHR30193:SF37">
    <property type="entry name" value="INNER MEMBRANE ABC TRANSPORTER PERMEASE PROTEIN YCJO"/>
    <property type="match status" value="1"/>
</dbReference>
<dbReference type="GO" id="GO:0055085">
    <property type="term" value="P:transmembrane transport"/>
    <property type="evidence" value="ECO:0007669"/>
    <property type="project" value="InterPro"/>
</dbReference>
<evidence type="ECO:0000256" key="4">
    <source>
        <dbReference type="ARBA" id="ARBA00022692"/>
    </source>
</evidence>
<organism evidence="9 10">
    <name type="scientific">Paenibacillus nasutitermitis</name>
    <dbReference type="NCBI Taxonomy" id="1652958"/>
    <lineage>
        <taxon>Bacteria</taxon>
        <taxon>Bacillati</taxon>
        <taxon>Bacillota</taxon>
        <taxon>Bacilli</taxon>
        <taxon>Bacillales</taxon>
        <taxon>Paenibacillaceae</taxon>
        <taxon>Paenibacillus</taxon>
    </lineage>
</organism>
<evidence type="ECO:0000313" key="10">
    <source>
        <dbReference type="Proteomes" id="UP000612456"/>
    </source>
</evidence>
<feature type="transmembrane region" description="Helical" evidence="7">
    <location>
        <begin position="95"/>
        <end position="116"/>
    </location>
</feature>
<evidence type="ECO:0000256" key="2">
    <source>
        <dbReference type="ARBA" id="ARBA00022448"/>
    </source>
</evidence>
<feature type="transmembrane region" description="Helical" evidence="7">
    <location>
        <begin position="34"/>
        <end position="53"/>
    </location>
</feature>
<protein>
    <submittedName>
        <fullName evidence="9">Sugar ABC transporter permease</fullName>
    </submittedName>
</protein>
<dbReference type="EMBL" id="BMHP01000003">
    <property type="protein sequence ID" value="GGD81924.1"/>
    <property type="molecule type" value="Genomic_DNA"/>
</dbReference>
<comment type="similarity">
    <text evidence="7">Belongs to the binding-protein-dependent transport system permease family.</text>
</comment>
<keyword evidence="5 7" id="KW-1133">Transmembrane helix</keyword>
<proteinExistence type="inferred from homology"/>
<keyword evidence="10" id="KW-1185">Reference proteome</keyword>